<gene>
    <name evidence="4" type="ORF">SLS53_005056</name>
</gene>
<organism evidence="4 5">
    <name type="scientific">Cytospora paraplurivora</name>
    <dbReference type="NCBI Taxonomy" id="2898453"/>
    <lineage>
        <taxon>Eukaryota</taxon>
        <taxon>Fungi</taxon>
        <taxon>Dikarya</taxon>
        <taxon>Ascomycota</taxon>
        <taxon>Pezizomycotina</taxon>
        <taxon>Sordariomycetes</taxon>
        <taxon>Sordariomycetidae</taxon>
        <taxon>Diaporthales</taxon>
        <taxon>Cytosporaceae</taxon>
        <taxon>Cytospora</taxon>
    </lineage>
</organism>
<evidence type="ECO:0000256" key="3">
    <source>
        <dbReference type="SAM" id="MobiDB-lite"/>
    </source>
</evidence>
<evidence type="ECO:0000313" key="4">
    <source>
        <dbReference type="EMBL" id="KAK7740993.1"/>
    </source>
</evidence>
<dbReference type="PRINTS" id="PR00081">
    <property type="entry name" value="GDHRDH"/>
</dbReference>
<dbReference type="InterPro" id="IPR002347">
    <property type="entry name" value="SDR_fam"/>
</dbReference>
<dbReference type="Proteomes" id="UP001320245">
    <property type="component" value="Unassembled WGS sequence"/>
</dbReference>
<proteinExistence type="inferred from homology"/>
<dbReference type="Pfam" id="PF00106">
    <property type="entry name" value="adh_short"/>
    <property type="match status" value="1"/>
</dbReference>
<dbReference type="EMBL" id="JAJSPL020000018">
    <property type="protein sequence ID" value="KAK7740993.1"/>
    <property type="molecule type" value="Genomic_DNA"/>
</dbReference>
<comment type="caution">
    <text evidence="4">The sequence shown here is derived from an EMBL/GenBank/DDBJ whole genome shotgun (WGS) entry which is preliminary data.</text>
</comment>
<protein>
    <submittedName>
        <fullName evidence="4">Uncharacterized protein</fullName>
    </submittedName>
</protein>
<sequence length="361" mass="39584">MSPLPIQPTRHDVYDFISPTSGTKDAAVGKAVLLTGAGSVIGGHIAIHFARAGATSIVLVGRDAKALEESRVSIETNFPKCRVLSVPTDVTDPEAVASLFQKAGKIDILINNAGSTGIISPLVGSDTHKCERAHGFAYLFAGQMNRRRANQFLTNRIRQMIDSQHGEGSYKSIALVLAREIRNASTRHIELVLGEDTTNATPRKTGLGKRQVAAKTDLDRLEESETDTEPESMTGADISPCPPPRPRQTRVAEHHAEETRFELISDLDEDQDPESDERELIDSAVGMITSSGGRRLTLTEFIDKAALPAATALYLTLPRARYLSGRFINALWDMEELETHRERIISEDLLKMRVLGIDDHL</sequence>
<evidence type="ECO:0000256" key="1">
    <source>
        <dbReference type="ARBA" id="ARBA00006484"/>
    </source>
</evidence>
<accession>A0AAN9YEZ6</accession>
<comment type="similarity">
    <text evidence="1">Belongs to the short-chain dehydrogenases/reductases (SDR) family.</text>
</comment>
<name>A0AAN9YEZ6_9PEZI</name>
<reference evidence="4 5" key="1">
    <citation type="journal article" date="2023" name="PLoS ONE">
        <title>Cytospora paraplurivora sp. nov. isolated from orchards with fruit tree decline syndrome in Ontario, Canada.</title>
        <authorList>
            <person name="Ilyukhin E."/>
            <person name="Nguyen H.D.T."/>
            <person name="Castle A.J."/>
            <person name="Ellouze W."/>
        </authorList>
    </citation>
    <scope>NUCLEOTIDE SEQUENCE [LARGE SCALE GENOMIC DNA]</scope>
    <source>
        <strain evidence="4 5">FDS-564</strain>
    </source>
</reference>
<evidence type="ECO:0000256" key="2">
    <source>
        <dbReference type="ARBA" id="ARBA00023002"/>
    </source>
</evidence>
<keyword evidence="2" id="KW-0560">Oxidoreductase</keyword>
<keyword evidence="5" id="KW-1185">Reference proteome</keyword>
<dbReference type="AlphaFoldDB" id="A0AAN9YEZ6"/>
<dbReference type="SUPFAM" id="SSF51735">
    <property type="entry name" value="NAD(P)-binding Rossmann-fold domains"/>
    <property type="match status" value="1"/>
</dbReference>
<dbReference type="PANTHER" id="PTHR42901">
    <property type="entry name" value="ALCOHOL DEHYDROGENASE"/>
    <property type="match status" value="1"/>
</dbReference>
<dbReference type="InterPro" id="IPR036291">
    <property type="entry name" value="NAD(P)-bd_dom_sf"/>
</dbReference>
<dbReference type="GO" id="GO:0016491">
    <property type="term" value="F:oxidoreductase activity"/>
    <property type="evidence" value="ECO:0007669"/>
    <property type="project" value="UniProtKB-KW"/>
</dbReference>
<feature type="region of interest" description="Disordered" evidence="3">
    <location>
        <begin position="198"/>
        <end position="255"/>
    </location>
</feature>
<dbReference type="PANTHER" id="PTHR42901:SF1">
    <property type="entry name" value="ALCOHOL DEHYDROGENASE"/>
    <property type="match status" value="1"/>
</dbReference>
<dbReference type="CDD" id="cd05233">
    <property type="entry name" value="SDR_c"/>
    <property type="match status" value="1"/>
</dbReference>
<evidence type="ECO:0000313" key="5">
    <source>
        <dbReference type="Proteomes" id="UP001320245"/>
    </source>
</evidence>
<dbReference type="Gene3D" id="3.40.50.720">
    <property type="entry name" value="NAD(P)-binding Rossmann-like Domain"/>
    <property type="match status" value="1"/>
</dbReference>